<accession>A0A0K2V4P0</accession>
<evidence type="ECO:0000313" key="1">
    <source>
        <dbReference type="EMBL" id="CDW45508.1"/>
    </source>
</evidence>
<protein>
    <submittedName>
        <fullName evidence="1">Uncharacterized protein</fullName>
    </submittedName>
</protein>
<organism evidence="1">
    <name type="scientific">Lepeophtheirus salmonis</name>
    <name type="common">Salmon louse</name>
    <name type="synonym">Caligus salmonis</name>
    <dbReference type="NCBI Taxonomy" id="72036"/>
    <lineage>
        <taxon>Eukaryota</taxon>
        <taxon>Metazoa</taxon>
        <taxon>Ecdysozoa</taxon>
        <taxon>Arthropoda</taxon>
        <taxon>Crustacea</taxon>
        <taxon>Multicrustacea</taxon>
        <taxon>Hexanauplia</taxon>
        <taxon>Copepoda</taxon>
        <taxon>Siphonostomatoida</taxon>
        <taxon>Caligidae</taxon>
        <taxon>Lepeophtheirus</taxon>
    </lineage>
</organism>
<dbReference type="AlphaFoldDB" id="A0A0K2V4P0"/>
<proteinExistence type="predicted"/>
<name>A0A0K2V4P0_LEPSM</name>
<dbReference type="EMBL" id="HACA01028147">
    <property type="protein sequence ID" value="CDW45508.1"/>
    <property type="molecule type" value="Transcribed_RNA"/>
</dbReference>
<sequence>MSSSQVHTLNATFKTSHEKALFSERQYSNVLVCFRYKSL</sequence>
<reference evidence="1" key="1">
    <citation type="submission" date="2014-05" db="EMBL/GenBank/DDBJ databases">
        <authorList>
            <person name="Chronopoulou M."/>
        </authorList>
    </citation>
    <scope>NUCLEOTIDE SEQUENCE</scope>
    <source>
        <tissue evidence="1">Whole organism</tissue>
    </source>
</reference>